<sequence>MLNPLIRQLDYHVVLEPNFQEQILTGEETLLWLIYKIDTLLPSSSKSINLSPSQINAQSLLETVSELEFSPGKKIQWHATNMITRG</sequence>
<keyword evidence="1" id="KW-0934">Plastid</keyword>
<dbReference type="InterPro" id="IPR021954">
    <property type="entry name" value="CRR7"/>
</dbReference>
<dbReference type="InterPro" id="IPR038150">
    <property type="entry name" value="CRR7-like_sf"/>
</dbReference>
<reference evidence="1" key="1">
    <citation type="submission" date="2018-02" db="EMBL/GenBank/DDBJ databases">
        <title>Genome reduction pattern in chromatophore genome of Paulinella.</title>
        <authorList>
            <person name="Lhee D."/>
            <person name="Yoon H.S."/>
        </authorList>
    </citation>
    <scope>NUCLEOTIDE SEQUENCE</scope>
    <source>
        <strain evidence="1">NZ27</strain>
    </source>
</reference>
<dbReference type="AlphaFoldDB" id="A0A385HZY2"/>
<organism evidence="1">
    <name type="scientific">Paulinella micropora</name>
    <dbReference type="NCBI Taxonomy" id="1928728"/>
    <lineage>
        <taxon>Eukaryota</taxon>
        <taxon>Sar</taxon>
        <taxon>Rhizaria</taxon>
        <taxon>Cercozoa</taxon>
        <taxon>Imbricatea</taxon>
        <taxon>Silicofilosea</taxon>
        <taxon>Euglyphida</taxon>
        <taxon>Paulinellidae</taxon>
        <taxon>Paulinella</taxon>
    </lineage>
</organism>
<accession>A0A385HZY2</accession>
<proteinExistence type="predicted"/>
<protein>
    <submittedName>
        <fullName evidence="1">Uncharacterized protein</fullName>
    </submittedName>
</protein>
<dbReference type="Pfam" id="PF12095">
    <property type="entry name" value="CRR7"/>
    <property type="match status" value="1"/>
</dbReference>
<dbReference type="Gene3D" id="3.90.940.40">
    <property type="entry name" value="Protein CHLORORESPIRATORY REDUCTION 7"/>
    <property type="match status" value="1"/>
</dbReference>
<evidence type="ECO:0000313" key="1">
    <source>
        <dbReference type="EMBL" id="AXY63230.1"/>
    </source>
</evidence>
<geneLocation type="plastid" evidence="1"/>
<dbReference type="EMBL" id="MG976688">
    <property type="protein sequence ID" value="AXY63230.1"/>
    <property type="molecule type" value="Genomic_DNA"/>
</dbReference>
<gene>
    <name evidence="1" type="ORF">PMNZ_285</name>
</gene>
<name>A0A385HZY2_9EUKA</name>